<evidence type="ECO:0000256" key="1">
    <source>
        <dbReference type="ARBA" id="ARBA00009254"/>
    </source>
</evidence>
<dbReference type="Pfam" id="PF00831">
    <property type="entry name" value="Ribosomal_L29"/>
    <property type="match status" value="1"/>
</dbReference>
<evidence type="ECO:0000256" key="4">
    <source>
        <dbReference type="HAMAP-Rule" id="MF_00374"/>
    </source>
</evidence>
<keyword evidence="5" id="KW-0150">Chloroplast</keyword>
<evidence type="ECO:0000313" key="5">
    <source>
        <dbReference type="EMBL" id="ANS57633.1"/>
    </source>
</evidence>
<dbReference type="Gene3D" id="1.10.287.310">
    <property type="match status" value="1"/>
</dbReference>
<organism evidence="5">
    <name type="scientific">Pleurocladia lacustris</name>
    <dbReference type="NCBI Taxonomy" id="246121"/>
    <lineage>
        <taxon>Eukaryota</taxon>
        <taxon>Sar</taxon>
        <taxon>Stramenopiles</taxon>
        <taxon>Ochrophyta</taxon>
        <taxon>PX clade</taxon>
        <taxon>Phaeophyceae</taxon>
        <taxon>Ectocarpales</taxon>
        <taxon>Chordariaceae</taxon>
        <taxon>Pleurocladia</taxon>
    </lineage>
</organism>
<accession>A0A1I9LVL3</accession>
<dbReference type="GO" id="GO:0003735">
    <property type="term" value="F:structural constituent of ribosome"/>
    <property type="evidence" value="ECO:0007669"/>
    <property type="project" value="InterPro"/>
</dbReference>
<dbReference type="InterPro" id="IPR001854">
    <property type="entry name" value="Ribosomal_uL29"/>
</dbReference>
<dbReference type="HAMAP" id="MF_00374">
    <property type="entry name" value="Ribosomal_uL29"/>
    <property type="match status" value="1"/>
</dbReference>
<evidence type="ECO:0000256" key="2">
    <source>
        <dbReference type="ARBA" id="ARBA00022980"/>
    </source>
</evidence>
<sequence>MSLPKINEIIMLSQSELEDEILNVKKELFKLRLRRGTKQKQFFKSHQFKHSKHRLAQLLMIQKSKIDI</sequence>
<comment type="subcellular location">
    <subcellularLocation>
        <location evidence="4">Plastid</location>
        <location evidence="4">Chloroplast</location>
    </subcellularLocation>
</comment>
<dbReference type="AlphaFoldDB" id="A0A1I9LVL3"/>
<proteinExistence type="inferred from homology"/>
<dbReference type="InterPro" id="IPR036049">
    <property type="entry name" value="Ribosomal_uL29_sf"/>
</dbReference>
<name>A0A1I9LVL3_9PHAE</name>
<evidence type="ECO:0000256" key="3">
    <source>
        <dbReference type="ARBA" id="ARBA00023274"/>
    </source>
</evidence>
<evidence type="ECO:0000313" key="6">
    <source>
        <dbReference type="EMBL" id="ANS57777.1"/>
    </source>
</evidence>
<dbReference type="EMBL" id="KU164872">
    <property type="protein sequence ID" value="ANS57777.1"/>
    <property type="molecule type" value="Genomic_DNA"/>
</dbReference>
<keyword evidence="5" id="KW-0934">Plastid</keyword>
<dbReference type="GO" id="GO:0005840">
    <property type="term" value="C:ribosome"/>
    <property type="evidence" value="ECO:0007669"/>
    <property type="project" value="UniProtKB-KW"/>
</dbReference>
<geneLocation type="chloroplast" evidence="5"/>
<dbReference type="InterPro" id="IPR018254">
    <property type="entry name" value="Ribosomal_uL29_CS"/>
</dbReference>
<dbReference type="NCBIfam" id="TIGR00012">
    <property type="entry name" value="L29"/>
    <property type="match status" value="1"/>
</dbReference>
<dbReference type="RefSeq" id="YP_009327043.1">
    <property type="nucleotide sequence ID" value="NC_032045.1"/>
</dbReference>
<reference evidence="5" key="1">
    <citation type="submission" date="2015-11" db="EMBL/GenBank/DDBJ databases">
        <title>Complete mitochondrial and plastid genomes of the freshwater brown alga Pleurocladia lacustris A. Braun and its phylogenetic placement in the Phaeophyceae.</title>
        <authorList>
            <person name="Wang X."/>
            <person name="Wehr J.D."/>
            <person name="Karol K.G."/>
        </authorList>
    </citation>
    <scope>NUCLEOTIDE SEQUENCE</scope>
    <source>
        <strain evidence="5">Sa2</strain>
        <strain evidence="6">SAG 25.93</strain>
    </source>
</reference>
<dbReference type="EMBL" id="KU164871">
    <property type="protein sequence ID" value="ANS57633.1"/>
    <property type="molecule type" value="Genomic_DNA"/>
</dbReference>
<dbReference type="GO" id="GO:1990904">
    <property type="term" value="C:ribonucleoprotein complex"/>
    <property type="evidence" value="ECO:0007669"/>
    <property type="project" value="UniProtKB-KW"/>
</dbReference>
<dbReference type="PROSITE" id="PS00579">
    <property type="entry name" value="RIBOSOMAL_L29"/>
    <property type="match status" value="1"/>
</dbReference>
<dbReference type="SUPFAM" id="SSF46561">
    <property type="entry name" value="Ribosomal protein L29 (L29p)"/>
    <property type="match status" value="1"/>
</dbReference>
<keyword evidence="2 4" id="KW-0689">Ribosomal protein</keyword>
<gene>
    <name evidence="4" type="primary">rpl29</name>
</gene>
<dbReference type="GO" id="GO:0006412">
    <property type="term" value="P:translation"/>
    <property type="evidence" value="ECO:0007669"/>
    <property type="project" value="UniProtKB-UniRule"/>
</dbReference>
<dbReference type="GO" id="GO:0009507">
    <property type="term" value="C:chloroplast"/>
    <property type="evidence" value="ECO:0007669"/>
    <property type="project" value="UniProtKB-SubCell"/>
</dbReference>
<comment type="similarity">
    <text evidence="1 4">Belongs to the universal ribosomal protein uL29 family.</text>
</comment>
<keyword evidence="3 4" id="KW-0687">Ribonucleoprotein</keyword>
<protein>
    <recommendedName>
        <fullName evidence="4">Large ribosomal subunit protein uL29c</fullName>
    </recommendedName>
</protein>